<evidence type="ECO:0000313" key="1">
    <source>
        <dbReference type="EMBL" id="TYG65201.1"/>
    </source>
</evidence>
<gene>
    <name evidence="1" type="ORF">ES288_D06G167300v1</name>
</gene>
<protein>
    <submittedName>
        <fullName evidence="1">Uncharacterized protein</fullName>
    </submittedName>
</protein>
<accession>A0A5D2C6H5</accession>
<reference evidence="1 2" key="1">
    <citation type="submission" date="2019-06" db="EMBL/GenBank/DDBJ databases">
        <title>WGS assembly of Gossypium darwinii.</title>
        <authorList>
            <person name="Chen Z.J."/>
            <person name="Sreedasyam A."/>
            <person name="Ando A."/>
            <person name="Song Q."/>
            <person name="De L."/>
            <person name="Hulse-Kemp A."/>
            <person name="Ding M."/>
            <person name="Ye W."/>
            <person name="Kirkbride R."/>
            <person name="Jenkins J."/>
            <person name="Plott C."/>
            <person name="Lovell J."/>
            <person name="Lin Y.-M."/>
            <person name="Vaughn R."/>
            <person name="Liu B."/>
            <person name="Li W."/>
            <person name="Simpson S."/>
            <person name="Scheffler B."/>
            <person name="Saski C."/>
            <person name="Grover C."/>
            <person name="Hu G."/>
            <person name="Conover J."/>
            <person name="Carlson J."/>
            <person name="Shu S."/>
            <person name="Boston L."/>
            <person name="Williams M."/>
            <person name="Peterson D."/>
            <person name="Mcgee K."/>
            <person name="Jones D."/>
            <person name="Wendel J."/>
            <person name="Stelly D."/>
            <person name="Grimwood J."/>
            <person name="Schmutz J."/>
        </authorList>
    </citation>
    <scope>NUCLEOTIDE SEQUENCE [LARGE SCALE GENOMIC DNA]</scope>
    <source>
        <strain evidence="1">1808015.09</strain>
    </source>
</reference>
<name>A0A5D2C6H5_GOSDA</name>
<proteinExistence type="predicted"/>
<dbReference type="EMBL" id="CM017706">
    <property type="protein sequence ID" value="TYG65201.1"/>
    <property type="molecule type" value="Genomic_DNA"/>
</dbReference>
<dbReference type="Proteomes" id="UP000323506">
    <property type="component" value="Chromosome D06"/>
</dbReference>
<keyword evidence="2" id="KW-1185">Reference proteome</keyword>
<dbReference type="AlphaFoldDB" id="A0A5D2C6H5"/>
<organism evidence="1 2">
    <name type="scientific">Gossypium darwinii</name>
    <name type="common">Darwin's cotton</name>
    <name type="synonym">Gossypium barbadense var. darwinii</name>
    <dbReference type="NCBI Taxonomy" id="34276"/>
    <lineage>
        <taxon>Eukaryota</taxon>
        <taxon>Viridiplantae</taxon>
        <taxon>Streptophyta</taxon>
        <taxon>Embryophyta</taxon>
        <taxon>Tracheophyta</taxon>
        <taxon>Spermatophyta</taxon>
        <taxon>Magnoliopsida</taxon>
        <taxon>eudicotyledons</taxon>
        <taxon>Gunneridae</taxon>
        <taxon>Pentapetalae</taxon>
        <taxon>rosids</taxon>
        <taxon>malvids</taxon>
        <taxon>Malvales</taxon>
        <taxon>Malvaceae</taxon>
        <taxon>Malvoideae</taxon>
        <taxon>Gossypium</taxon>
    </lineage>
</organism>
<sequence length="192" mass="21991">MAKFGEFLSCLFAKLGIIPERLCLLLQPLIYTFKLNLMPKDQIITALPFRFPPLQSRFCRLGVGSNLIQLISYIFHFDEQKDQVAIEQILWVVFLDPKRPCPTFALFALFLAWDQLLIRSLSLINSIRKLEVHGISAKSETMNQNSKNYVSGIVEQKNLSEFDMSKLGMGFDDEKSERKTSEKALVLSQINV</sequence>
<evidence type="ECO:0000313" key="2">
    <source>
        <dbReference type="Proteomes" id="UP000323506"/>
    </source>
</evidence>